<sequence>MDEDLSSFNSEGDETDVKAIMLQIETAMSNAKTSEGKARFAYFEGASQGSELAKLQDYNADKKEEQMEQAKDVRDSVLQDQNNPSSRDVVNKAYQEFKNGDITYDRYTAILDSVKNTSGNMSEEKIKENTTESFIEYLEDRGMLEDYLEEHETVAKYVVDSMPSMLTQYVKGSVPIFLKKLGYDQLKLAEKLMESDEIAKQVANKSDPKFSKEIMKTLKKSDDFYKYAKYLKGAGWVLGGAGYIYGAYDDVKHNGKTVGQAVAHGGASLAIAVGIGLAISPAGWALAAGIGASVFFEFLYDHNVLGLQNGLDRVGDKLSEWGSNLTDAVGEAVKSPVIAAINPFD</sequence>
<reference evidence="2" key="1">
    <citation type="journal article" date="2014" name="Int. J. Syst. Evol. Microbiol.">
        <title>Complete genome sequence of Corynebacterium casei LMG S-19264T (=DSM 44701T), isolated from a smear-ripened cheese.</title>
        <authorList>
            <consortium name="US DOE Joint Genome Institute (JGI-PGF)"/>
            <person name="Walter F."/>
            <person name="Albersmeier A."/>
            <person name="Kalinowski J."/>
            <person name="Ruckert C."/>
        </authorList>
    </citation>
    <scope>NUCLEOTIDE SEQUENCE</scope>
    <source>
        <strain evidence="2">JCM 12580</strain>
    </source>
</reference>
<feature type="compositionally biased region" description="Basic and acidic residues" evidence="1">
    <location>
        <begin position="59"/>
        <end position="77"/>
    </location>
</feature>
<dbReference type="EMBL" id="BMNQ01000059">
    <property type="protein sequence ID" value="GGK05352.1"/>
    <property type="molecule type" value="Genomic_DNA"/>
</dbReference>
<organism evidence="2 3">
    <name type="scientific">Lentibacillus kapialis</name>
    <dbReference type="NCBI Taxonomy" id="340214"/>
    <lineage>
        <taxon>Bacteria</taxon>
        <taxon>Bacillati</taxon>
        <taxon>Bacillota</taxon>
        <taxon>Bacilli</taxon>
        <taxon>Bacillales</taxon>
        <taxon>Bacillaceae</taxon>
        <taxon>Lentibacillus</taxon>
    </lineage>
</organism>
<keyword evidence="3" id="KW-1185">Reference proteome</keyword>
<gene>
    <name evidence="2" type="ORF">GCM10007063_29710</name>
</gene>
<dbReference type="AlphaFoldDB" id="A0A917Q0N2"/>
<protein>
    <recommendedName>
        <fullName evidence="4">LXG domain-containing protein</fullName>
    </recommendedName>
</protein>
<proteinExistence type="predicted"/>
<evidence type="ECO:0000313" key="3">
    <source>
        <dbReference type="Proteomes" id="UP000658382"/>
    </source>
</evidence>
<evidence type="ECO:0000313" key="2">
    <source>
        <dbReference type="EMBL" id="GGK05352.1"/>
    </source>
</evidence>
<evidence type="ECO:0008006" key="4">
    <source>
        <dbReference type="Google" id="ProtNLM"/>
    </source>
</evidence>
<name>A0A917Q0N2_9BACI</name>
<accession>A0A917Q0N2</accession>
<dbReference type="RefSeq" id="WP_188633896.1">
    <property type="nucleotide sequence ID" value="NZ_BMNQ01000059.1"/>
</dbReference>
<comment type="caution">
    <text evidence="2">The sequence shown here is derived from an EMBL/GenBank/DDBJ whole genome shotgun (WGS) entry which is preliminary data.</text>
</comment>
<dbReference type="Proteomes" id="UP000658382">
    <property type="component" value="Unassembled WGS sequence"/>
</dbReference>
<evidence type="ECO:0000256" key="1">
    <source>
        <dbReference type="SAM" id="MobiDB-lite"/>
    </source>
</evidence>
<feature type="region of interest" description="Disordered" evidence="1">
    <location>
        <begin position="57"/>
        <end position="86"/>
    </location>
</feature>
<reference evidence="2" key="2">
    <citation type="submission" date="2020-09" db="EMBL/GenBank/DDBJ databases">
        <authorList>
            <person name="Sun Q."/>
            <person name="Ohkuma M."/>
        </authorList>
    </citation>
    <scope>NUCLEOTIDE SEQUENCE</scope>
    <source>
        <strain evidence="2">JCM 12580</strain>
    </source>
</reference>